<protein>
    <submittedName>
        <fullName evidence="1">Uncharacterized protein</fullName>
    </submittedName>
</protein>
<organism evidence="1 2">
    <name type="scientific">Arctium lappa</name>
    <name type="common">Greater burdock</name>
    <name type="synonym">Lappa major</name>
    <dbReference type="NCBI Taxonomy" id="4217"/>
    <lineage>
        <taxon>Eukaryota</taxon>
        <taxon>Viridiplantae</taxon>
        <taxon>Streptophyta</taxon>
        <taxon>Embryophyta</taxon>
        <taxon>Tracheophyta</taxon>
        <taxon>Spermatophyta</taxon>
        <taxon>Magnoliopsida</taxon>
        <taxon>eudicotyledons</taxon>
        <taxon>Gunneridae</taxon>
        <taxon>Pentapetalae</taxon>
        <taxon>asterids</taxon>
        <taxon>campanulids</taxon>
        <taxon>Asterales</taxon>
        <taxon>Asteraceae</taxon>
        <taxon>Carduoideae</taxon>
        <taxon>Cardueae</taxon>
        <taxon>Arctiinae</taxon>
        <taxon>Arctium</taxon>
    </lineage>
</organism>
<dbReference type="EMBL" id="CM042054">
    <property type="protein sequence ID" value="KAI3706246.1"/>
    <property type="molecule type" value="Genomic_DNA"/>
</dbReference>
<reference evidence="1 2" key="2">
    <citation type="journal article" date="2022" name="Mol. Ecol. Resour.">
        <title>The genomes of chicory, endive, great burdock and yacon provide insights into Asteraceae paleo-polyploidization history and plant inulin production.</title>
        <authorList>
            <person name="Fan W."/>
            <person name="Wang S."/>
            <person name="Wang H."/>
            <person name="Wang A."/>
            <person name="Jiang F."/>
            <person name="Liu H."/>
            <person name="Zhao H."/>
            <person name="Xu D."/>
            <person name="Zhang Y."/>
        </authorList>
    </citation>
    <scope>NUCLEOTIDE SEQUENCE [LARGE SCALE GENOMIC DNA]</scope>
    <source>
        <strain evidence="2">cv. Niubang</strain>
    </source>
</reference>
<accession>A0ACB9A916</accession>
<comment type="caution">
    <text evidence="1">The sequence shown here is derived from an EMBL/GenBank/DDBJ whole genome shotgun (WGS) entry which is preliminary data.</text>
</comment>
<sequence length="547" mass="63812">MSVKQKVVIRPTVNFPRSIWGDQFLIYDKQGDEDEMESMVKDLKEEVKKDVMAALYIPVEHTNLLKLVDAIQRLGIAYYFKEEIEQTLQHIYNTYGDDWNGGSPSLWFRLMRQQGFYVSCDIFNSYKDEKGAFKESLTNDVHEMLELYEATYMRVQGEVVLVDALIFVITRLKDVANYSLENNSSLSIQIQEALKQPIQKRLPRLEAVRYISFYQKQVSHNESLLKLAKIGFILLQSLHKKELSQLSKWWKALDVPNNIPYARDRMVECYFWALGVYHEPQYSCARMFLTKVISMATILDDTYDAYGIYEELEIFTEAIQRWSITCLDMLPEYMKIIYQGLLDIYNEMEALMKNEGKAHHLDYAKESMKEFIRSYMMEAKWLHEGYIPTVDEHMSNAFVSSGYSMLTTTCFVGMGEMVTDESFKWALKSPPIVKASCAIARLMDDISSHKEEQERDHVASSVESYMKQYDVTEEHAYKLIRKHINDAWKDISRESLICTDVAMPLIMRVINLTRVMDVLYKNKDNFTHVGEEVIGHIKSLLVHDISL</sequence>
<name>A0ACB9A916_ARCLA</name>
<evidence type="ECO:0000313" key="2">
    <source>
        <dbReference type="Proteomes" id="UP001055879"/>
    </source>
</evidence>
<proteinExistence type="predicted"/>
<reference evidence="2" key="1">
    <citation type="journal article" date="2022" name="Mol. Ecol. Resour.">
        <title>The genomes of chicory, endive, great burdock and yacon provide insights into Asteraceae palaeo-polyploidization history and plant inulin production.</title>
        <authorList>
            <person name="Fan W."/>
            <person name="Wang S."/>
            <person name="Wang H."/>
            <person name="Wang A."/>
            <person name="Jiang F."/>
            <person name="Liu H."/>
            <person name="Zhao H."/>
            <person name="Xu D."/>
            <person name="Zhang Y."/>
        </authorList>
    </citation>
    <scope>NUCLEOTIDE SEQUENCE [LARGE SCALE GENOMIC DNA]</scope>
    <source>
        <strain evidence="2">cv. Niubang</strain>
    </source>
</reference>
<keyword evidence="2" id="KW-1185">Reference proteome</keyword>
<evidence type="ECO:0000313" key="1">
    <source>
        <dbReference type="EMBL" id="KAI3706246.1"/>
    </source>
</evidence>
<dbReference type="Proteomes" id="UP001055879">
    <property type="component" value="Linkage Group LG08"/>
</dbReference>
<gene>
    <name evidence="1" type="ORF">L6452_23857</name>
</gene>